<accession>A0AAV0ALX3</accession>
<proteinExistence type="predicted"/>
<keyword evidence="2" id="KW-1185">Reference proteome</keyword>
<organism evidence="1 2">
    <name type="scientific">Phakopsora pachyrhizi</name>
    <name type="common">Asian soybean rust disease fungus</name>
    <dbReference type="NCBI Taxonomy" id="170000"/>
    <lineage>
        <taxon>Eukaryota</taxon>
        <taxon>Fungi</taxon>
        <taxon>Dikarya</taxon>
        <taxon>Basidiomycota</taxon>
        <taxon>Pucciniomycotina</taxon>
        <taxon>Pucciniomycetes</taxon>
        <taxon>Pucciniales</taxon>
        <taxon>Phakopsoraceae</taxon>
        <taxon>Phakopsora</taxon>
    </lineage>
</organism>
<name>A0AAV0ALX3_PHAPC</name>
<evidence type="ECO:0000313" key="1">
    <source>
        <dbReference type="EMBL" id="CAH7669533.1"/>
    </source>
</evidence>
<comment type="caution">
    <text evidence="1">The sequence shown here is derived from an EMBL/GenBank/DDBJ whole genome shotgun (WGS) entry which is preliminary data.</text>
</comment>
<dbReference type="EMBL" id="CALTRL010000751">
    <property type="protein sequence ID" value="CAH7669533.1"/>
    <property type="molecule type" value="Genomic_DNA"/>
</dbReference>
<dbReference type="AlphaFoldDB" id="A0AAV0ALX3"/>
<reference evidence="1" key="1">
    <citation type="submission" date="2022-06" db="EMBL/GenBank/DDBJ databases">
        <authorList>
            <consortium name="SYNGENTA / RWTH Aachen University"/>
        </authorList>
    </citation>
    <scope>NUCLEOTIDE SEQUENCE</scope>
</reference>
<sequence>MDSTVRLLDRVVTENLSRKRFEEIILDDCETGQRIGQTDEIRFNIQGDG</sequence>
<protein>
    <submittedName>
        <fullName evidence="1">Uncharacterized protein</fullName>
    </submittedName>
</protein>
<gene>
    <name evidence="1" type="ORF">PPACK8108_LOCUS4161</name>
</gene>
<dbReference type="Proteomes" id="UP001153365">
    <property type="component" value="Unassembled WGS sequence"/>
</dbReference>
<evidence type="ECO:0000313" key="2">
    <source>
        <dbReference type="Proteomes" id="UP001153365"/>
    </source>
</evidence>